<dbReference type="Proteomes" id="UP001153269">
    <property type="component" value="Unassembled WGS sequence"/>
</dbReference>
<name>A0A9N7UQI7_PLEPL</name>
<dbReference type="AlphaFoldDB" id="A0A9N7UQI7"/>
<protein>
    <submittedName>
        <fullName evidence="1">Uncharacterized protein</fullName>
    </submittedName>
</protein>
<organism evidence="1 2">
    <name type="scientific">Pleuronectes platessa</name>
    <name type="common">European plaice</name>
    <dbReference type="NCBI Taxonomy" id="8262"/>
    <lineage>
        <taxon>Eukaryota</taxon>
        <taxon>Metazoa</taxon>
        <taxon>Chordata</taxon>
        <taxon>Craniata</taxon>
        <taxon>Vertebrata</taxon>
        <taxon>Euteleostomi</taxon>
        <taxon>Actinopterygii</taxon>
        <taxon>Neopterygii</taxon>
        <taxon>Teleostei</taxon>
        <taxon>Neoteleostei</taxon>
        <taxon>Acanthomorphata</taxon>
        <taxon>Carangaria</taxon>
        <taxon>Pleuronectiformes</taxon>
        <taxon>Pleuronectoidei</taxon>
        <taxon>Pleuronectidae</taxon>
        <taxon>Pleuronectes</taxon>
    </lineage>
</organism>
<reference evidence="1" key="1">
    <citation type="submission" date="2020-03" db="EMBL/GenBank/DDBJ databases">
        <authorList>
            <person name="Weist P."/>
        </authorList>
    </citation>
    <scope>NUCLEOTIDE SEQUENCE</scope>
</reference>
<evidence type="ECO:0000313" key="2">
    <source>
        <dbReference type="Proteomes" id="UP001153269"/>
    </source>
</evidence>
<comment type="caution">
    <text evidence="1">The sequence shown here is derived from an EMBL/GenBank/DDBJ whole genome shotgun (WGS) entry which is preliminary data.</text>
</comment>
<keyword evidence="2" id="KW-1185">Reference proteome</keyword>
<proteinExistence type="predicted"/>
<evidence type="ECO:0000313" key="1">
    <source>
        <dbReference type="EMBL" id="CAB1436948.1"/>
    </source>
</evidence>
<sequence length="135" mass="15561">MCDVQLLRVSVHERISAAAEDFLLQVEKGGETAQVPALRAMLTERLTAAAEEIVSVFEETVAVYEDRMERLDWSEQEIYRQRRLLDAVMKPELQLHRVVCPADVQQLMVNKEEVLPEQQQWSPLVDQEDPEPPPH</sequence>
<accession>A0A9N7UQI7</accession>
<gene>
    <name evidence="1" type="ORF">PLEPLA_LOCUS24981</name>
</gene>
<dbReference type="EMBL" id="CADEAL010001960">
    <property type="protein sequence ID" value="CAB1436948.1"/>
    <property type="molecule type" value="Genomic_DNA"/>
</dbReference>